<protein>
    <submittedName>
        <fullName evidence="1">Cyclase</fullName>
    </submittedName>
</protein>
<reference evidence="1" key="1">
    <citation type="submission" date="2020-04" db="EMBL/GenBank/DDBJ databases">
        <title>A novel bacterium ('Candidatus Sarcina troglodytae' sp. nov.) linked to a protracted, uniformly lethal epizootic among sanctuary western chimpanzees (Pan troglodytes verus) in Sierra Leone.</title>
        <authorList>
            <person name="Owens L.A."/>
            <person name="Colitti B."/>
            <person name="Hirji I."/>
            <person name="Pizaro A."/>
            <person name="Jaffe J.E."/>
            <person name="Moittie S."/>
            <person name="Bishop-Lilly K.A."/>
            <person name="Estrella L.A."/>
            <person name="Voegtly L.J."/>
            <person name="Kuhn J.H."/>
            <person name="Suen G."/>
            <person name="Deblois C.L."/>
            <person name="Dunn C."/>
            <person name="Juan-Salles C."/>
            <person name="Goldberg T.L."/>
        </authorList>
    </citation>
    <scope>NUCLEOTIDE SEQUENCE</scope>
    <source>
        <strain evidence="1">JB2</strain>
    </source>
</reference>
<evidence type="ECO:0000313" key="2">
    <source>
        <dbReference type="Proteomes" id="UP000594603"/>
    </source>
</evidence>
<keyword evidence="1" id="KW-0614">Plasmid</keyword>
<dbReference type="Proteomes" id="UP000594603">
    <property type="component" value="Plasmid p1"/>
</dbReference>
<dbReference type="EMBL" id="CP051755">
    <property type="protein sequence ID" value="QPJ86608.1"/>
    <property type="molecule type" value="Genomic_DNA"/>
</dbReference>
<gene>
    <name evidence="1" type="ORF">HH195_11615</name>
</gene>
<name>A0ACD1BGY9_9CLOT</name>
<accession>A0ACD1BGY9</accession>
<proteinExistence type="predicted"/>
<evidence type="ECO:0000313" key="1">
    <source>
        <dbReference type="EMBL" id="QPJ86608.1"/>
    </source>
</evidence>
<sequence length="187" mass="21279">MLIDITALISEDMLKKAEKNLNLITYGHLGTHFDVMNKKFPLEFIQRNGIVFDISNVKDRDIDIHDIDLNLVKKDMFVAFYSGCIDRIPYGSKEYFKNHPQLSYELIEELLKKQISIIGIDFSGIRNGNEHIPADQKCADNGAFVIENLCNLHKVLNNKKSAEFIANTYPVNFQGMSGLPCRVVAKI</sequence>
<geneLocation type="plasmid" evidence="1 2">
    <name>p1</name>
</geneLocation>
<keyword evidence="2" id="KW-1185">Reference proteome</keyword>
<organism evidence="1 2">
    <name type="scientific">Candidatus Sarcina troglodytae</name>
    <dbReference type="NCBI Taxonomy" id="2726954"/>
    <lineage>
        <taxon>Bacteria</taxon>
        <taxon>Bacillati</taxon>
        <taxon>Bacillota</taxon>
        <taxon>Clostridia</taxon>
        <taxon>Eubacteriales</taxon>
        <taxon>Clostridiaceae</taxon>
        <taxon>Sarcina</taxon>
    </lineage>
</organism>